<dbReference type="RefSeq" id="WP_146804043.1">
    <property type="nucleotide sequence ID" value="NZ_BJUK01000045.1"/>
</dbReference>
<reference evidence="4 6" key="2">
    <citation type="submission" date="2020-12" db="EMBL/GenBank/DDBJ databases">
        <title>Draft genome sequence of Halomonas pacifica strain CARE-V15.</title>
        <authorList>
            <person name="Vignesh N."/>
            <person name="Thabitha A."/>
            <person name="Saravanan R."/>
            <person name="Manigandan V."/>
        </authorList>
    </citation>
    <scope>NUCLEOTIDE SEQUENCE [LARGE SCALE GENOMIC DNA]</scope>
    <source>
        <strain evidence="4 6">CARE-V15</strain>
    </source>
</reference>
<dbReference type="Proteomes" id="UP000321275">
    <property type="component" value="Unassembled WGS sequence"/>
</dbReference>
<evidence type="ECO:0000313" key="4">
    <source>
        <dbReference type="EMBL" id="MBH8580258.1"/>
    </source>
</evidence>
<dbReference type="Gene3D" id="3.40.50.620">
    <property type="entry name" value="HUPs"/>
    <property type="match status" value="1"/>
</dbReference>
<feature type="domain" description="UspA" evidence="2">
    <location>
        <begin position="3"/>
        <end position="150"/>
    </location>
</feature>
<keyword evidence="5" id="KW-1185">Reference proteome</keyword>
<dbReference type="InterPro" id="IPR006016">
    <property type="entry name" value="UspA"/>
</dbReference>
<evidence type="ECO:0000313" key="5">
    <source>
        <dbReference type="Proteomes" id="UP000321275"/>
    </source>
</evidence>
<evidence type="ECO:0000259" key="2">
    <source>
        <dbReference type="Pfam" id="PF00582"/>
    </source>
</evidence>
<evidence type="ECO:0000256" key="1">
    <source>
        <dbReference type="ARBA" id="ARBA00008791"/>
    </source>
</evidence>
<dbReference type="OrthoDB" id="7851528at2"/>
<comment type="similarity">
    <text evidence="1">Belongs to the universal stress protein A family.</text>
</comment>
<dbReference type="PRINTS" id="PR01438">
    <property type="entry name" value="UNVRSLSTRESS"/>
</dbReference>
<dbReference type="InterPro" id="IPR006015">
    <property type="entry name" value="Universal_stress_UspA"/>
</dbReference>
<reference evidence="3 5" key="1">
    <citation type="submission" date="2019-07" db="EMBL/GenBank/DDBJ databases">
        <title>Whole genome shotgun sequence of Halomonas pacifica NBRC 102220.</title>
        <authorList>
            <person name="Hosoyama A."/>
            <person name="Uohara A."/>
            <person name="Ohji S."/>
            <person name="Ichikawa N."/>
        </authorList>
    </citation>
    <scope>NUCLEOTIDE SEQUENCE [LARGE SCALE GENOMIC DNA]</scope>
    <source>
        <strain evidence="3 5">NBRC 102220</strain>
    </source>
</reference>
<evidence type="ECO:0000313" key="6">
    <source>
        <dbReference type="Proteomes" id="UP000651738"/>
    </source>
</evidence>
<evidence type="ECO:0000313" key="3">
    <source>
        <dbReference type="EMBL" id="GEK48712.1"/>
    </source>
</evidence>
<dbReference type="Proteomes" id="UP000651738">
    <property type="component" value="Unassembled WGS sequence"/>
</dbReference>
<protein>
    <submittedName>
        <fullName evidence="3 4">Universal stress protein</fullName>
    </submittedName>
</protein>
<dbReference type="CDD" id="cd00293">
    <property type="entry name" value="USP-like"/>
    <property type="match status" value="1"/>
</dbReference>
<dbReference type="InterPro" id="IPR014729">
    <property type="entry name" value="Rossmann-like_a/b/a_fold"/>
</dbReference>
<dbReference type="PANTHER" id="PTHR46268:SF6">
    <property type="entry name" value="UNIVERSAL STRESS PROTEIN UP12"/>
    <property type="match status" value="1"/>
</dbReference>
<dbReference type="EMBL" id="BJUK01000045">
    <property type="protein sequence ID" value="GEK48712.1"/>
    <property type="molecule type" value="Genomic_DNA"/>
</dbReference>
<sequence length="150" mass="15718">MSYRRILAALDGSRHAEAVLSSAVEQARLNEAELLLATAVPHYGDGAPILVADIGGQAQRDREALQVEAREAGKALLAKAQARATEAGLAPRSLLLEGEAADVLCRCAAEHQVELLVIGSRGLSTVKELLLGSVSHKVAQLAPCPVLIVK</sequence>
<dbReference type="Pfam" id="PF00582">
    <property type="entry name" value="Usp"/>
    <property type="match status" value="1"/>
</dbReference>
<dbReference type="PANTHER" id="PTHR46268">
    <property type="entry name" value="STRESS RESPONSE PROTEIN NHAX"/>
    <property type="match status" value="1"/>
</dbReference>
<dbReference type="SUPFAM" id="SSF52402">
    <property type="entry name" value="Adenine nucleotide alpha hydrolases-like"/>
    <property type="match status" value="1"/>
</dbReference>
<comment type="caution">
    <text evidence="3">The sequence shown here is derived from an EMBL/GenBank/DDBJ whole genome shotgun (WGS) entry which is preliminary data.</text>
</comment>
<accession>A0A510XB95</accession>
<dbReference type="EMBL" id="JAEDAF010000007">
    <property type="protein sequence ID" value="MBH8580258.1"/>
    <property type="molecule type" value="Genomic_DNA"/>
</dbReference>
<gene>
    <name evidence="3" type="primary">yxiE</name>
    <name evidence="3" type="ORF">HPA02_29950</name>
    <name evidence="4" type="ORF">I7V36_09145</name>
</gene>
<name>A0A510XB95_9GAMM</name>
<organism evidence="3 5">
    <name type="scientific">Bisbaumannia pacifica</name>
    <dbReference type="NCBI Taxonomy" id="77098"/>
    <lineage>
        <taxon>Bacteria</taxon>
        <taxon>Pseudomonadati</taxon>
        <taxon>Pseudomonadota</taxon>
        <taxon>Gammaproteobacteria</taxon>
        <taxon>Oceanospirillales</taxon>
        <taxon>Halomonadaceae</taxon>
        <taxon>Bisbaumannia</taxon>
    </lineage>
</organism>
<dbReference type="AlphaFoldDB" id="A0A510XB95"/>
<proteinExistence type="inferred from homology"/>